<proteinExistence type="predicted"/>
<keyword evidence="10" id="KW-0411">Iron-sulfur</keyword>
<gene>
    <name evidence="20" type="ORF">BN9_035150</name>
</gene>
<keyword evidence="9" id="KW-0408">Iron</keyword>
<evidence type="ECO:0000256" key="9">
    <source>
        <dbReference type="ARBA" id="ARBA00023004"/>
    </source>
</evidence>
<keyword evidence="17" id="KW-0863">Zinc-finger</keyword>
<comment type="subcellular location">
    <subcellularLocation>
        <location evidence="1">Nucleus</location>
    </subcellularLocation>
</comment>
<keyword evidence="5" id="KW-0227">DNA damage</keyword>
<keyword evidence="14" id="KW-0539">Nucleus</keyword>
<dbReference type="CDD" id="cd18788">
    <property type="entry name" value="SF2_C_XPD"/>
    <property type="match status" value="1"/>
</dbReference>
<dbReference type="Pfam" id="PF06733">
    <property type="entry name" value="DEAD_2"/>
    <property type="match status" value="1"/>
</dbReference>
<keyword evidence="6" id="KW-0378">Hydrolase</keyword>
<dbReference type="SMART" id="SM00491">
    <property type="entry name" value="HELICc2"/>
    <property type="match status" value="1"/>
</dbReference>
<dbReference type="STRING" id="65357.A0A024G776"/>
<evidence type="ECO:0000256" key="11">
    <source>
        <dbReference type="ARBA" id="ARBA00023125"/>
    </source>
</evidence>
<keyword evidence="21" id="KW-1185">Reference proteome</keyword>
<dbReference type="Pfam" id="PF23109">
    <property type="entry name" value="ARCH_RTEL1"/>
    <property type="match status" value="1"/>
</dbReference>
<accession>A0A024G776</accession>
<dbReference type="Proteomes" id="UP000053237">
    <property type="component" value="Unassembled WGS sequence"/>
</dbReference>
<evidence type="ECO:0000259" key="18">
    <source>
        <dbReference type="PROSITE" id="PS50089"/>
    </source>
</evidence>
<dbReference type="GO" id="GO:0006281">
    <property type="term" value="P:DNA repair"/>
    <property type="evidence" value="ECO:0007669"/>
    <property type="project" value="UniProtKB-KW"/>
</dbReference>
<dbReference type="EMBL" id="CAIX01000038">
    <property type="protein sequence ID" value="CCI42731.1"/>
    <property type="molecule type" value="Genomic_DNA"/>
</dbReference>
<dbReference type="GO" id="GO:0005634">
    <property type="term" value="C:nucleus"/>
    <property type="evidence" value="ECO:0007669"/>
    <property type="project" value="UniProtKB-SubCell"/>
</dbReference>
<comment type="catalytic activity">
    <reaction evidence="15">
        <text>ATP + H2O = ADP + phosphate + H(+)</text>
        <dbReference type="Rhea" id="RHEA:13065"/>
        <dbReference type="ChEBI" id="CHEBI:15377"/>
        <dbReference type="ChEBI" id="CHEBI:15378"/>
        <dbReference type="ChEBI" id="CHEBI:30616"/>
        <dbReference type="ChEBI" id="CHEBI:43474"/>
        <dbReference type="ChEBI" id="CHEBI:456216"/>
    </reaction>
</comment>
<comment type="caution">
    <text evidence="20">The sequence shown here is derived from an EMBL/GenBank/DDBJ whole genome shotgun (WGS) entry which is preliminary data.</text>
</comment>
<dbReference type="InterPro" id="IPR013083">
    <property type="entry name" value="Znf_RING/FYVE/PHD"/>
</dbReference>
<dbReference type="SUPFAM" id="SSF57850">
    <property type="entry name" value="RING/U-box"/>
    <property type="match status" value="1"/>
</dbReference>
<dbReference type="GO" id="GO:0008270">
    <property type="term" value="F:zinc ion binding"/>
    <property type="evidence" value="ECO:0007669"/>
    <property type="project" value="UniProtKB-KW"/>
</dbReference>
<evidence type="ECO:0000313" key="21">
    <source>
        <dbReference type="Proteomes" id="UP000053237"/>
    </source>
</evidence>
<evidence type="ECO:0000256" key="4">
    <source>
        <dbReference type="ARBA" id="ARBA00022741"/>
    </source>
</evidence>
<dbReference type="Pfam" id="PF13307">
    <property type="entry name" value="Helicase_C_2"/>
    <property type="match status" value="1"/>
</dbReference>
<dbReference type="AlphaFoldDB" id="A0A024G776"/>
<dbReference type="GO" id="GO:0016818">
    <property type="term" value="F:hydrolase activity, acting on acid anhydrides, in phosphorus-containing anhydrides"/>
    <property type="evidence" value="ECO:0007669"/>
    <property type="project" value="InterPro"/>
</dbReference>
<dbReference type="NCBIfam" id="TIGR00604">
    <property type="entry name" value="rad3"/>
    <property type="match status" value="1"/>
</dbReference>
<dbReference type="InterPro" id="IPR014013">
    <property type="entry name" value="Helic_SF1/SF2_ATP-bd_DinG/Rad3"/>
</dbReference>
<evidence type="ECO:0000256" key="3">
    <source>
        <dbReference type="ARBA" id="ARBA00022723"/>
    </source>
</evidence>
<dbReference type="PANTHER" id="PTHR11472">
    <property type="entry name" value="DNA REPAIR DEAD HELICASE RAD3/XP-D SUBFAMILY MEMBER"/>
    <property type="match status" value="1"/>
</dbReference>
<evidence type="ECO:0000256" key="8">
    <source>
        <dbReference type="ARBA" id="ARBA00022840"/>
    </source>
</evidence>
<keyword evidence="12" id="KW-0234">DNA repair</keyword>
<dbReference type="InterPro" id="IPR010614">
    <property type="entry name" value="RAD3-like_helicase_DEAD"/>
</dbReference>
<keyword evidence="2" id="KW-0004">4Fe-4S</keyword>
<evidence type="ECO:0000259" key="19">
    <source>
        <dbReference type="PROSITE" id="PS51193"/>
    </source>
</evidence>
<evidence type="ECO:0000256" key="6">
    <source>
        <dbReference type="ARBA" id="ARBA00022801"/>
    </source>
</evidence>
<organism evidence="20 21">
    <name type="scientific">Albugo candida</name>
    <dbReference type="NCBI Taxonomy" id="65357"/>
    <lineage>
        <taxon>Eukaryota</taxon>
        <taxon>Sar</taxon>
        <taxon>Stramenopiles</taxon>
        <taxon>Oomycota</taxon>
        <taxon>Peronosporomycetes</taxon>
        <taxon>Albuginales</taxon>
        <taxon>Albuginaceae</taxon>
        <taxon>Albugo</taxon>
    </lineage>
</organism>
<reference evidence="20 21" key="1">
    <citation type="submission" date="2012-05" db="EMBL/GenBank/DDBJ databases">
        <title>Recombination and specialization in a pathogen metapopulation.</title>
        <authorList>
            <person name="Gardiner A."/>
            <person name="Kemen E."/>
            <person name="Schultz-Larsen T."/>
            <person name="MacLean D."/>
            <person name="Van Oosterhout C."/>
            <person name="Jones J.D.G."/>
        </authorList>
    </citation>
    <scope>NUCLEOTIDE SEQUENCE [LARGE SCALE GENOMIC DNA]</scope>
    <source>
        <strain evidence="20 21">Ac Nc2</strain>
    </source>
</reference>
<dbReference type="GO" id="GO:1904430">
    <property type="term" value="P:negative regulation of t-circle formation"/>
    <property type="evidence" value="ECO:0007669"/>
    <property type="project" value="TreeGrafter"/>
</dbReference>
<evidence type="ECO:0000256" key="16">
    <source>
        <dbReference type="ARBA" id="ARBA00073810"/>
    </source>
</evidence>
<evidence type="ECO:0000256" key="7">
    <source>
        <dbReference type="ARBA" id="ARBA00022806"/>
    </source>
</evidence>
<dbReference type="Gene3D" id="3.40.50.300">
    <property type="entry name" value="P-loop containing nucleotide triphosphate hydrolases"/>
    <property type="match status" value="2"/>
</dbReference>
<dbReference type="GO" id="GO:0045910">
    <property type="term" value="P:negative regulation of DNA recombination"/>
    <property type="evidence" value="ECO:0007669"/>
    <property type="project" value="TreeGrafter"/>
</dbReference>
<dbReference type="PANTHER" id="PTHR11472:SF34">
    <property type="entry name" value="REGULATOR OF TELOMERE ELONGATION HELICASE 1"/>
    <property type="match status" value="1"/>
</dbReference>
<dbReference type="GO" id="GO:0051539">
    <property type="term" value="F:4 iron, 4 sulfur cluster binding"/>
    <property type="evidence" value="ECO:0007669"/>
    <property type="project" value="UniProtKB-KW"/>
</dbReference>
<evidence type="ECO:0000256" key="12">
    <source>
        <dbReference type="ARBA" id="ARBA00023204"/>
    </source>
</evidence>
<feature type="domain" description="RING-type" evidence="18">
    <location>
        <begin position="786"/>
        <end position="846"/>
    </location>
</feature>
<dbReference type="InterPro" id="IPR045028">
    <property type="entry name" value="DinG/Rad3-like"/>
</dbReference>
<dbReference type="PROSITE" id="PS50089">
    <property type="entry name" value="ZF_RING_2"/>
    <property type="match status" value="1"/>
</dbReference>
<evidence type="ECO:0000256" key="1">
    <source>
        <dbReference type="ARBA" id="ARBA00004123"/>
    </source>
</evidence>
<sequence>MLQVANIIFVPYNYLTDPIARTSLGISIENAILIFDEAHNVESVASDAFSYSFSCEDISACVSEIQQFIFAVGTKRILLTSENQINIESAEMLKALLLEIGKALAEFSLSSNDTKQFQRGEYIFEFFERFNVTFKTCPLVISTIEEIIELTQRQGGESSHRSSRLDMFVTFLNTVFRSEKEAQAVSKHYRVHIQETKQRRANTPQLFDAFANKTRKMTRVFNYWCFHPGLTFQDIRTKNVYNIILTSGTLSPLETTIRELGVKFPIQLENKHVIDASQAWVGVLSKGVTGKRLNSCYNNRSTPEYLSELGNTIINFVRVTPNGILVFFPSYTILEDSISFWQKKPCTIWNRIMKLKEVFVEPRNRTEFNVIVDEYHQSIKVKQEGAVFFAVCRGRVSEGIDFANEKGRAVVITGLPFPPTKDPKIILKKGILDEGIVAENETKLTGNQWYIQQASRAVNQAIGRVIRHRHDYGAIILCDERFGLSQQQKCLSKWLQPFCYGYKTYGDAHISLMKFFKYNNNSTNARVSSSKSLCIARGSDSDSSAASKSTASPEKKHIHLKEGLIETHAEDGQSYVNPQLLYHTEDSTKDHEVSFSSEQSTRRNCKGNQKTQMLASILSASRPITDSTSSVDRVFARVKSNWSAERQCRTSTLPISAVSIDNASNSISLVERAHIQAFPTTVRQILPSRCAKKFFDLIKKLVPENEQLEKEFGAVCDMLCDPGHQKLLDMLPNVLNETIGQRFIAFLENNRSNDPSKRVADFFSRLESHPKRTKHHHVASIQNPQCSVCLDALDNHKNKAFASPCGHICCKVCWTKVRAFNLIVSHLISLCVEMERDGYVTCPMCKVPFQLDEVRLLQASKAAEKKHDTSFKEPDY</sequence>
<dbReference type="GO" id="GO:0090657">
    <property type="term" value="P:telomeric loop disassembly"/>
    <property type="evidence" value="ECO:0007669"/>
    <property type="project" value="TreeGrafter"/>
</dbReference>
<keyword evidence="17" id="KW-0862">Zinc</keyword>
<dbReference type="InParanoid" id="A0A024G776"/>
<dbReference type="Gene3D" id="1.10.275.40">
    <property type="match status" value="1"/>
</dbReference>
<dbReference type="Gene3D" id="3.30.40.10">
    <property type="entry name" value="Zinc/RING finger domain, C3HC4 (zinc finger)"/>
    <property type="match status" value="1"/>
</dbReference>
<feature type="domain" description="Helicase ATP-binding" evidence="19">
    <location>
        <begin position="1"/>
        <end position="99"/>
    </location>
</feature>
<keyword evidence="11" id="KW-0238">DNA-binding</keyword>
<dbReference type="GO" id="GO:0003678">
    <property type="term" value="F:DNA helicase activity"/>
    <property type="evidence" value="ECO:0007669"/>
    <property type="project" value="InterPro"/>
</dbReference>
<keyword evidence="4" id="KW-0547">Nucleotide-binding</keyword>
<protein>
    <recommendedName>
        <fullName evidence="16">Regulator of telomere elongation helicase 1 homolog</fullName>
    </recommendedName>
</protein>
<evidence type="ECO:0000256" key="2">
    <source>
        <dbReference type="ARBA" id="ARBA00022485"/>
    </source>
</evidence>
<keyword evidence="13" id="KW-0413">Isomerase</keyword>
<dbReference type="GO" id="GO:0010569">
    <property type="term" value="P:regulation of double-strand break repair via homologous recombination"/>
    <property type="evidence" value="ECO:0007669"/>
    <property type="project" value="TreeGrafter"/>
</dbReference>
<evidence type="ECO:0000256" key="10">
    <source>
        <dbReference type="ARBA" id="ARBA00023014"/>
    </source>
</evidence>
<keyword evidence="7" id="KW-0347">Helicase</keyword>
<evidence type="ECO:0000256" key="14">
    <source>
        <dbReference type="ARBA" id="ARBA00023242"/>
    </source>
</evidence>
<dbReference type="GO" id="GO:0005524">
    <property type="term" value="F:ATP binding"/>
    <property type="evidence" value="ECO:0007669"/>
    <property type="project" value="UniProtKB-KW"/>
</dbReference>
<evidence type="ECO:0000256" key="5">
    <source>
        <dbReference type="ARBA" id="ARBA00022763"/>
    </source>
</evidence>
<keyword evidence="3" id="KW-0479">Metal-binding</keyword>
<dbReference type="FunCoup" id="A0A024G776">
    <property type="interactions" value="413"/>
</dbReference>
<dbReference type="GO" id="GO:0070182">
    <property type="term" value="F:DNA polymerase binding"/>
    <property type="evidence" value="ECO:0007669"/>
    <property type="project" value="TreeGrafter"/>
</dbReference>
<keyword evidence="8" id="KW-0067">ATP-binding</keyword>
<dbReference type="PROSITE" id="PS51193">
    <property type="entry name" value="HELICASE_ATP_BIND_2"/>
    <property type="match status" value="1"/>
</dbReference>
<dbReference type="InterPro" id="IPR001841">
    <property type="entry name" value="Znf_RING"/>
</dbReference>
<dbReference type="InterPro" id="IPR027417">
    <property type="entry name" value="P-loop_NTPase"/>
</dbReference>
<evidence type="ECO:0000313" key="20">
    <source>
        <dbReference type="EMBL" id="CCI42731.1"/>
    </source>
</evidence>
<dbReference type="InterPro" id="IPR013020">
    <property type="entry name" value="Rad3/Chl1-like"/>
</dbReference>
<name>A0A024G776_9STRA</name>
<evidence type="ECO:0000256" key="15">
    <source>
        <dbReference type="ARBA" id="ARBA00049360"/>
    </source>
</evidence>
<evidence type="ECO:0000256" key="13">
    <source>
        <dbReference type="ARBA" id="ARBA00023235"/>
    </source>
</evidence>
<dbReference type="InterPro" id="IPR006555">
    <property type="entry name" value="ATP-dep_Helicase_C"/>
</dbReference>
<dbReference type="InterPro" id="IPR057498">
    <property type="entry name" value="Rtel1_ARCH"/>
</dbReference>
<dbReference type="FunFam" id="3.40.50.300:FF:000431">
    <property type="entry name" value="Regulator of telomere elongation helicase 1"/>
    <property type="match status" value="1"/>
</dbReference>
<dbReference type="GO" id="GO:0003677">
    <property type="term" value="F:DNA binding"/>
    <property type="evidence" value="ECO:0007669"/>
    <property type="project" value="UniProtKB-KW"/>
</dbReference>
<evidence type="ECO:0000256" key="17">
    <source>
        <dbReference type="PROSITE-ProRule" id="PRU00175"/>
    </source>
</evidence>
<dbReference type="OrthoDB" id="19182at2759"/>